<comment type="caution">
    <text evidence="5">The sequence shown here is derived from an EMBL/GenBank/DDBJ whole genome shotgun (WGS) entry which is preliminary data.</text>
</comment>
<dbReference type="EMBL" id="JAVREO010000027">
    <property type="protein sequence ID" value="MDT0270421.1"/>
    <property type="molecule type" value="Genomic_DNA"/>
</dbReference>
<sequence length="130" mass="13704">MTAPMAALALLLGAVGCAEDAADEPRFTDPEQPVEVEVGETFVLEQYENPTTGFVWEILDPAPDSGVIRAAGDDYVSDEPQLDGTGGVRLLRFEAVAEGETTVSMAKFRGEQAGGREIAFEITVTAPADG</sequence>
<keyword evidence="6" id="KW-1185">Reference proteome</keyword>
<dbReference type="InterPro" id="IPR018990">
    <property type="entry name" value="Prot_inh_I42_chagasin"/>
</dbReference>
<evidence type="ECO:0000256" key="3">
    <source>
        <dbReference type="SAM" id="SignalP"/>
    </source>
</evidence>
<keyword evidence="2" id="KW-0789">Thiol protease inhibitor</keyword>
<gene>
    <name evidence="5" type="ORF">RM844_29530</name>
</gene>
<dbReference type="SUPFAM" id="SSF141066">
    <property type="entry name" value="ICP-like"/>
    <property type="match status" value="1"/>
</dbReference>
<dbReference type="GO" id="GO:0030414">
    <property type="term" value="F:peptidase inhibitor activity"/>
    <property type="evidence" value="ECO:0007669"/>
    <property type="project" value="UniProtKB-KW"/>
</dbReference>
<feature type="domain" description="Proteinase inhibitor I42 chagasin" evidence="4">
    <location>
        <begin position="36"/>
        <end position="124"/>
    </location>
</feature>
<proteinExistence type="predicted"/>
<dbReference type="InterPro" id="IPR036331">
    <property type="entry name" value="Chagasin-like_sf"/>
</dbReference>
<evidence type="ECO:0000256" key="2">
    <source>
        <dbReference type="ARBA" id="ARBA00022704"/>
    </source>
</evidence>
<dbReference type="Pfam" id="PF09394">
    <property type="entry name" value="Inhibitor_I42"/>
    <property type="match status" value="1"/>
</dbReference>
<evidence type="ECO:0000313" key="6">
    <source>
        <dbReference type="Proteomes" id="UP001183410"/>
    </source>
</evidence>
<organism evidence="5 6">
    <name type="scientific">Streptomyces chisholmiae</name>
    <dbReference type="NCBI Taxonomy" id="3075540"/>
    <lineage>
        <taxon>Bacteria</taxon>
        <taxon>Bacillati</taxon>
        <taxon>Actinomycetota</taxon>
        <taxon>Actinomycetes</taxon>
        <taxon>Kitasatosporales</taxon>
        <taxon>Streptomycetaceae</taxon>
        <taxon>Streptomyces</taxon>
    </lineage>
</organism>
<feature type="chain" id="PRO_5045253020" evidence="3">
    <location>
        <begin position="22"/>
        <end position="130"/>
    </location>
</feature>
<dbReference type="PANTHER" id="PTHR36530">
    <property type="entry name" value="INHIBITOR OF CYSTEINE PEPTIDASE"/>
    <property type="match status" value="1"/>
</dbReference>
<dbReference type="Gene3D" id="2.60.40.2020">
    <property type="match status" value="1"/>
</dbReference>
<name>A0ABU2JZK1_9ACTN</name>
<dbReference type="PANTHER" id="PTHR36530:SF1">
    <property type="entry name" value="AMOEBIASIN-1"/>
    <property type="match status" value="1"/>
</dbReference>
<reference evidence="6" key="1">
    <citation type="submission" date="2023-07" db="EMBL/GenBank/DDBJ databases">
        <title>30 novel species of actinomycetes from the DSMZ collection.</title>
        <authorList>
            <person name="Nouioui I."/>
        </authorList>
    </citation>
    <scope>NUCLEOTIDE SEQUENCE [LARGE SCALE GENOMIC DNA]</scope>
    <source>
        <strain evidence="6">DSM 44915</strain>
    </source>
</reference>
<evidence type="ECO:0000256" key="1">
    <source>
        <dbReference type="ARBA" id="ARBA00022690"/>
    </source>
</evidence>
<protein>
    <submittedName>
        <fullName evidence="5">Protease inhibitor I42 family protein</fullName>
    </submittedName>
</protein>
<dbReference type="InterPro" id="IPR052781">
    <property type="entry name" value="Cys_protease_inhibitor_I42"/>
</dbReference>
<accession>A0ABU2JZK1</accession>
<evidence type="ECO:0000259" key="4">
    <source>
        <dbReference type="Pfam" id="PF09394"/>
    </source>
</evidence>
<feature type="signal peptide" evidence="3">
    <location>
        <begin position="1"/>
        <end position="21"/>
    </location>
</feature>
<dbReference type="Proteomes" id="UP001183410">
    <property type="component" value="Unassembled WGS sequence"/>
</dbReference>
<evidence type="ECO:0000313" key="5">
    <source>
        <dbReference type="EMBL" id="MDT0270421.1"/>
    </source>
</evidence>
<keyword evidence="3" id="KW-0732">Signal</keyword>
<keyword evidence="1 5" id="KW-0646">Protease inhibitor</keyword>